<gene>
    <name evidence="1" type="ORF">SCRDD08_01951</name>
</gene>
<comment type="caution">
    <text evidence="1">The sequence shown here is derived from an EMBL/GenBank/DDBJ whole genome shotgun (WGS) entry which is preliminary data.</text>
</comment>
<name>A0A139MY23_STRCR</name>
<proteinExistence type="predicted"/>
<evidence type="ECO:0000313" key="1">
    <source>
        <dbReference type="EMBL" id="KXT68447.1"/>
    </source>
</evidence>
<dbReference type="EMBL" id="LQRD01000073">
    <property type="protein sequence ID" value="KXT68447.1"/>
    <property type="molecule type" value="Genomic_DNA"/>
</dbReference>
<sequence>MDTEIPILVYALLYQKLSQKPIEEFLENYFILFSKMKTFDKIESENS</sequence>
<dbReference type="PATRIC" id="fig|45634.12.peg.2032"/>
<dbReference type="AlphaFoldDB" id="A0A139MY23"/>
<accession>A0A139MY23</accession>
<dbReference type="Proteomes" id="UP000070377">
    <property type="component" value="Unassembled WGS sequence"/>
</dbReference>
<reference evidence="1 2" key="1">
    <citation type="submission" date="2016-01" db="EMBL/GenBank/DDBJ databases">
        <title>Highly variable Streptococcus oralis are common among viridans streptococci isolated from primates.</title>
        <authorList>
            <person name="Denapaite D."/>
            <person name="Rieger M."/>
            <person name="Koendgen S."/>
            <person name="Brueckner R."/>
            <person name="Ochigava I."/>
            <person name="Kappeler P."/>
            <person name="Maetz-Rensing K."/>
            <person name="Leendertz F."/>
            <person name="Hakenbeck R."/>
        </authorList>
    </citation>
    <scope>NUCLEOTIDE SEQUENCE [LARGE SCALE GENOMIC DNA]</scope>
    <source>
        <strain evidence="1 2">DD08</strain>
    </source>
</reference>
<organism evidence="1 2">
    <name type="scientific">Streptococcus cristatus</name>
    <dbReference type="NCBI Taxonomy" id="45634"/>
    <lineage>
        <taxon>Bacteria</taxon>
        <taxon>Bacillati</taxon>
        <taxon>Bacillota</taxon>
        <taxon>Bacilli</taxon>
        <taxon>Lactobacillales</taxon>
        <taxon>Streptococcaceae</taxon>
        <taxon>Streptococcus</taxon>
    </lineage>
</organism>
<dbReference type="STRING" id="45634.SCRDD08_01951"/>
<evidence type="ECO:0000313" key="2">
    <source>
        <dbReference type="Proteomes" id="UP000070377"/>
    </source>
</evidence>
<protein>
    <submittedName>
        <fullName evidence="1">Uncharacterized protein</fullName>
    </submittedName>
</protein>